<dbReference type="CDD" id="cd00030">
    <property type="entry name" value="C2"/>
    <property type="match status" value="2"/>
</dbReference>
<evidence type="ECO:0000259" key="1">
    <source>
        <dbReference type="PROSITE" id="PS50004"/>
    </source>
</evidence>
<evidence type="ECO:0000313" key="3">
    <source>
        <dbReference type="Proteomes" id="UP000436088"/>
    </source>
</evidence>
<dbReference type="AlphaFoldDB" id="A0A6A2X7X6"/>
<name>A0A6A2X7X6_HIBSY</name>
<reference evidence="2" key="1">
    <citation type="submission" date="2019-09" db="EMBL/GenBank/DDBJ databases">
        <title>Draft genome information of white flower Hibiscus syriacus.</title>
        <authorList>
            <person name="Kim Y.-M."/>
        </authorList>
    </citation>
    <scope>NUCLEOTIDE SEQUENCE [LARGE SCALE GENOMIC DNA]</scope>
    <source>
        <strain evidence="2">YM2019G1</strain>
    </source>
</reference>
<dbReference type="SUPFAM" id="SSF49562">
    <property type="entry name" value="C2 domain (Calcium/lipid-binding domain, CaLB)"/>
    <property type="match status" value="2"/>
</dbReference>
<dbReference type="CDD" id="cd09272">
    <property type="entry name" value="RNase_HI_RT_Ty1"/>
    <property type="match status" value="1"/>
</dbReference>
<proteinExistence type="predicted"/>
<dbReference type="GO" id="GO:0008289">
    <property type="term" value="F:lipid binding"/>
    <property type="evidence" value="ECO:0007669"/>
    <property type="project" value="InterPro"/>
</dbReference>
<accession>A0A6A2X7X6</accession>
<dbReference type="EMBL" id="VEPZ02001787">
    <property type="protein sequence ID" value="KAE8654509.1"/>
    <property type="molecule type" value="Genomic_DNA"/>
</dbReference>
<dbReference type="SUPFAM" id="SSF56672">
    <property type="entry name" value="DNA/RNA polymerases"/>
    <property type="match status" value="1"/>
</dbReference>
<keyword evidence="3" id="KW-1185">Reference proteome</keyword>
<dbReference type="Pfam" id="PF00168">
    <property type="entry name" value="C2"/>
    <property type="match status" value="2"/>
</dbReference>
<dbReference type="InterPro" id="IPR013103">
    <property type="entry name" value="RVT_2"/>
</dbReference>
<dbReference type="PANTHER" id="PTHR10774:SF149">
    <property type="entry name" value="SYNAPTOTAGMIN-5"/>
    <property type="match status" value="1"/>
</dbReference>
<dbReference type="InterPro" id="IPR045050">
    <property type="entry name" value="Synaptotagmin_plant"/>
</dbReference>
<dbReference type="PRINTS" id="PR00360">
    <property type="entry name" value="C2DOMAIN"/>
</dbReference>
<gene>
    <name evidence="2" type="ORF">F3Y22_tig00117048pilonHSYRG00517</name>
</gene>
<dbReference type="InterPro" id="IPR035892">
    <property type="entry name" value="C2_domain_sf"/>
</dbReference>
<dbReference type="InterPro" id="IPR043502">
    <property type="entry name" value="DNA/RNA_pol_sf"/>
</dbReference>
<dbReference type="PROSITE" id="PS50004">
    <property type="entry name" value="C2"/>
    <property type="match status" value="1"/>
</dbReference>
<dbReference type="InterPro" id="IPR000008">
    <property type="entry name" value="C2_dom"/>
</dbReference>
<protein>
    <submittedName>
        <fullName evidence="2">Synaptotagmin-5</fullName>
    </submittedName>
</protein>
<comment type="caution">
    <text evidence="2">The sequence shown here is derived from an EMBL/GenBank/DDBJ whole genome shotgun (WGS) entry which is preliminary data.</text>
</comment>
<dbReference type="Gene3D" id="2.60.40.150">
    <property type="entry name" value="C2 domain"/>
    <property type="match status" value="2"/>
</dbReference>
<feature type="domain" description="C2" evidence="1">
    <location>
        <begin position="334"/>
        <end position="457"/>
    </location>
</feature>
<dbReference type="PANTHER" id="PTHR10774">
    <property type="entry name" value="EXTENDED SYNAPTOTAGMIN-RELATED"/>
    <property type="match status" value="1"/>
</dbReference>
<dbReference type="GO" id="GO:0005783">
    <property type="term" value="C:endoplasmic reticulum"/>
    <property type="evidence" value="ECO:0007669"/>
    <property type="project" value="TreeGrafter"/>
</dbReference>
<sequence>MRSLTLKEEVRVFTVKYKADSSVERYKARLVEKAFTQTLGVDYQETFSPVAKLNIVSVLLSLAVNMDCMIHQLDVKNAFLNGNLEDERLKALLAREFETKDLGTLRYFLGMEVARPSEGIVINQRKCILDLLSKTGMTGCKPSETLMKANLKLQKECSLVNKEQYQSWAGELIAMRSTTGYYSLVWRNLVTWRSKKQAVVSRSSAEVDIRAIALGICEGVWLQRLLTELEDATTQHMVVRIYDDEGVQAAELIGCAQILLSELEPGGKVKDVWLNLVKDLEIQRYTKYRGQVHLELFYCPFGMENSFKNPFSSDISMTSLERVLKNGGANGTDGIENEKADTHKKREAIIRVLSVTVISAGDLPIVDLMGKSDPYAVLTMKKSDAINRTRVVNNSSNPVWNQTFDFVFEDGLHDMLILEVWDHDTFGKVPSSENSASSTQVSCENRFIPTPHISVNHSSQRMLKLLFQYPPAYDIICLIEKTIPVIDCFLDHSTMLQSRFPVAFVRTRAIKSEQQQSFPSPRAQSY</sequence>
<evidence type="ECO:0000313" key="2">
    <source>
        <dbReference type="EMBL" id="KAE8654509.1"/>
    </source>
</evidence>
<dbReference type="SMART" id="SM00239">
    <property type="entry name" value="C2"/>
    <property type="match status" value="1"/>
</dbReference>
<dbReference type="Proteomes" id="UP000436088">
    <property type="component" value="Unassembled WGS sequence"/>
</dbReference>
<organism evidence="2 3">
    <name type="scientific">Hibiscus syriacus</name>
    <name type="common">Rose of Sharon</name>
    <dbReference type="NCBI Taxonomy" id="106335"/>
    <lineage>
        <taxon>Eukaryota</taxon>
        <taxon>Viridiplantae</taxon>
        <taxon>Streptophyta</taxon>
        <taxon>Embryophyta</taxon>
        <taxon>Tracheophyta</taxon>
        <taxon>Spermatophyta</taxon>
        <taxon>Magnoliopsida</taxon>
        <taxon>eudicotyledons</taxon>
        <taxon>Gunneridae</taxon>
        <taxon>Pentapetalae</taxon>
        <taxon>rosids</taxon>
        <taxon>malvids</taxon>
        <taxon>Malvales</taxon>
        <taxon>Malvaceae</taxon>
        <taxon>Malvoideae</taxon>
        <taxon>Hibiscus</taxon>
    </lineage>
</organism>
<dbReference type="Pfam" id="PF07727">
    <property type="entry name" value="RVT_2"/>
    <property type="match status" value="1"/>
</dbReference>